<protein>
    <submittedName>
        <fullName evidence="1">Uncharacterized protein</fullName>
    </submittedName>
</protein>
<gene>
    <name evidence="1" type="ORF">BFS05_02440</name>
</gene>
<comment type="caution">
    <text evidence="1">The sequence shown here is derived from an EMBL/GenBank/DDBJ whole genome shotgun (WGS) entry which is preliminary data.</text>
</comment>
<organism evidence="1 2">
    <name type="scientific">Gardnerella vaginalis</name>
    <dbReference type="NCBI Taxonomy" id="2702"/>
    <lineage>
        <taxon>Bacteria</taxon>
        <taxon>Bacillati</taxon>
        <taxon>Actinomycetota</taxon>
        <taxon>Actinomycetes</taxon>
        <taxon>Bifidobacteriales</taxon>
        <taxon>Bifidobacteriaceae</taxon>
        <taxon>Gardnerella</taxon>
    </lineage>
</organism>
<dbReference type="OrthoDB" id="3242892at2"/>
<proteinExistence type="predicted"/>
<dbReference type="Proteomes" id="UP000236146">
    <property type="component" value="Unassembled WGS sequence"/>
</dbReference>
<dbReference type="EMBL" id="MNLH01000002">
    <property type="protein sequence ID" value="PNS43454.1"/>
    <property type="molecule type" value="Genomic_DNA"/>
</dbReference>
<evidence type="ECO:0000313" key="2">
    <source>
        <dbReference type="Proteomes" id="UP000236146"/>
    </source>
</evidence>
<evidence type="ECO:0000313" key="1">
    <source>
        <dbReference type="EMBL" id="PNS43454.1"/>
    </source>
</evidence>
<name>A0A2K1SVA7_GARVA</name>
<reference evidence="1 2" key="1">
    <citation type="submission" date="2016-10" db="EMBL/GenBank/DDBJ databases">
        <authorList>
            <person name="Varghese N."/>
        </authorList>
    </citation>
    <scope>NUCLEOTIDE SEQUENCE [LARGE SCALE GENOMIC DNA]</scope>
    <source>
        <strain evidence="1 2">KA00225</strain>
    </source>
</reference>
<dbReference type="AlphaFoldDB" id="A0A2K1SVA7"/>
<accession>A0A2K1SVA7</accession>
<sequence length="92" mass="10864">MLRTFQEIHTTIPGEQVEVDFAQQYFYIKKTLSCVEQIIQLFSTVRDDKNLQQQIWDNDDFTTYFTTSADSISQAIIWQCNFTKRANLDESI</sequence>